<dbReference type="SUPFAM" id="SSF47571">
    <property type="entry name" value="Cloroperoxidase"/>
    <property type="match status" value="1"/>
</dbReference>
<evidence type="ECO:0000313" key="10">
    <source>
        <dbReference type="EMBL" id="EPE30517.1"/>
    </source>
</evidence>
<organism evidence="10 11">
    <name type="scientific">Glarea lozoyensis (strain ATCC 20868 / MF5171)</name>
    <dbReference type="NCBI Taxonomy" id="1116229"/>
    <lineage>
        <taxon>Eukaryota</taxon>
        <taxon>Fungi</taxon>
        <taxon>Dikarya</taxon>
        <taxon>Ascomycota</taxon>
        <taxon>Pezizomycotina</taxon>
        <taxon>Leotiomycetes</taxon>
        <taxon>Helotiales</taxon>
        <taxon>Helotiaceae</taxon>
        <taxon>Glarea</taxon>
    </lineage>
</organism>
<keyword evidence="3" id="KW-0349">Heme</keyword>
<evidence type="ECO:0000256" key="7">
    <source>
        <dbReference type="ARBA" id="ARBA00025795"/>
    </source>
</evidence>
<evidence type="ECO:0000256" key="2">
    <source>
        <dbReference type="ARBA" id="ARBA00022559"/>
    </source>
</evidence>
<dbReference type="AlphaFoldDB" id="S3CVS6"/>
<feature type="signal peptide" evidence="8">
    <location>
        <begin position="1"/>
        <end position="16"/>
    </location>
</feature>
<dbReference type="RefSeq" id="XP_008081928.1">
    <property type="nucleotide sequence ID" value="XM_008083737.1"/>
</dbReference>
<dbReference type="PROSITE" id="PS51405">
    <property type="entry name" value="HEME_HALOPEROXIDASE"/>
    <property type="match status" value="1"/>
</dbReference>
<keyword evidence="2 10" id="KW-0575">Peroxidase</keyword>
<comment type="cofactor">
    <cofactor evidence="1">
        <name>heme b</name>
        <dbReference type="ChEBI" id="CHEBI:60344"/>
    </cofactor>
</comment>
<dbReference type="GO" id="GO:0004601">
    <property type="term" value="F:peroxidase activity"/>
    <property type="evidence" value="ECO:0007669"/>
    <property type="project" value="UniProtKB-KW"/>
</dbReference>
<dbReference type="PANTHER" id="PTHR33577">
    <property type="entry name" value="STERIGMATOCYSTIN BIOSYNTHESIS PEROXIDASE STCC-RELATED"/>
    <property type="match status" value="1"/>
</dbReference>
<keyword evidence="11" id="KW-1185">Reference proteome</keyword>
<dbReference type="GeneID" id="19462539"/>
<keyword evidence="5" id="KW-0560">Oxidoreductase</keyword>
<evidence type="ECO:0000256" key="4">
    <source>
        <dbReference type="ARBA" id="ARBA00022723"/>
    </source>
</evidence>
<proteinExistence type="inferred from homology"/>
<keyword evidence="4" id="KW-0479">Metal-binding</keyword>
<dbReference type="GO" id="GO:0046872">
    <property type="term" value="F:metal ion binding"/>
    <property type="evidence" value="ECO:0007669"/>
    <property type="project" value="UniProtKB-KW"/>
</dbReference>
<dbReference type="HOGENOM" id="CLU_029871_3_2_1"/>
<name>S3CVS6_GLAL2</name>
<feature type="chain" id="PRO_5004507690" evidence="8">
    <location>
        <begin position="17"/>
        <end position="443"/>
    </location>
</feature>
<dbReference type="PANTHER" id="PTHR33577:SF1">
    <property type="entry name" value="HEME HALOPEROXIDASE FAMILY PROFILE DOMAIN-CONTAINING PROTEIN"/>
    <property type="match status" value="1"/>
</dbReference>
<evidence type="ECO:0000256" key="5">
    <source>
        <dbReference type="ARBA" id="ARBA00023002"/>
    </source>
</evidence>
<dbReference type="OrthoDB" id="407298at2759"/>
<reference evidence="10 11" key="1">
    <citation type="journal article" date="2013" name="BMC Genomics">
        <title>Genomics-driven discovery of the pneumocandin biosynthetic gene cluster in the fungus Glarea lozoyensis.</title>
        <authorList>
            <person name="Chen L."/>
            <person name="Yue Q."/>
            <person name="Zhang X."/>
            <person name="Xiang M."/>
            <person name="Wang C."/>
            <person name="Li S."/>
            <person name="Che Y."/>
            <person name="Ortiz-Lopez F.J."/>
            <person name="Bills G.F."/>
            <person name="Liu X."/>
            <person name="An Z."/>
        </authorList>
    </citation>
    <scope>NUCLEOTIDE SEQUENCE [LARGE SCALE GENOMIC DNA]</scope>
    <source>
        <strain evidence="11">ATCC 20868 / MF5171</strain>
    </source>
</reference>
<dbReference type="Proteomes" id="UP000016922">
    <property type="component" value="Unassembled WGS sequence"/>
</dbReference>
<evidence type="ECO:0000313" key="11">
    <source>
        <dbReference type="Proteomes" id="UP000016922"/>
    </source>
</evidence>
<evidence type="ECO:0000256" key="8">
    <source>
        <dbReference type="SAM" id="SignalP"/>
    </source>
</evidence>
<dbReference type="InterPro" id="IPR000028">
    <property type="entry name" value="Chloroperoxidase"/>
</dbReference>
<evidence type="ECO:0000256" key="3">
    <source>
        <dbReference type="ARBA" id="ARBA00022617"/>
    </source>
</evidence>
<evidence type="ECO:0000259" key="9">
    <source>
        <dbReference type="PROSITE" id="PS51405"/>
    </source>
</evidence>
<dbReference type="OMA" id="CAYGHLK"/>
<evidence type="ECO:0000256" key="1">
    <source>
        <dbReference type="ARBA" id="ARBA00001970"/>
    </source>
</evidence>
<dbReference type="InterPro" id="IPR036851">
    <property type="entry name" value="Chloroperoxidase-like_sf"/>
</dbReference>
<comment type="similarity">
    <text evidence="7">Belongs to the chloroperoxidase family.</text>
</comment>
<dbReference type="Pfam" id="PF01328">
    <property type="entry name" value="Peroxidase_2"/>
    <property type="match status" value="1"/>
</dbReference>
<accession>S3CVS6</accession>
<dbReference type="EMBL" id="KE145363">
    <property type="protein sequence ID" value="EPE30517.1"/>
    <property type="molecule type" value="Genomic_DNA"/>
</dbReference>
<sequence length="443" mass="47412">MFSKILFTLLPILATAFPGLHQSAPILNRQTDPTLFPEYPGLPNHSLYTKFDPIAQRISTTGVHAWAPPGPNDIRGPCPGLNAAANHGYISRSGVIGRNDVFNGLKAAFNFDAGPAAVFYALAVLFDGDPLTGRFSIGFHSKDTNGIPILGSLLGNETGICAYGHNHIEADASMTRGDWLAPSQNSNCASYPEFGQQLLDLALLRNGPSGNITPRVLAEHALNRRQHSISTNPNYFSAPFAGLFINFGAHMLAYTILANHLAEHPRGYLSPESFMSLWSYSRDADGNLTYTYGHERIPDIYYKAAADDQWTVQDFLVSSAQRCLAWPESCQVGGNTGTVNSFAGVTLGDISGGLVNAVEDFQDPVKLGCFLAQAVKAETPGFLSNVFSGALLSSALGLVTSLLNPALALLGDCPNLPAGRAVFEPNSVFPGARPQKSGKRNPF</sequence>
<protein>
    <submittedName>
        <fullName evidence="10">Cloroperoxidase</fullName>
    </submittedName>
</protein>
<dbReference type="KEGG" id="glz:GLAREA_03484"/>
<gene>
    <name evidence="10" type="ORF">GLAREA_03484</name>
</gene>
<dbReference type="Gene3D" id="1.10.489.10">
    <property type="entry name" value="Chloroperoxidase-like"/>
    <property type="match status" value="1"/>
</dbReference>
<evidence type="ECO:0000256" key="6">
    <source>
        <dbReference type="ARBA" id="ARBA00023004"/>
    </source>
</evidence>
<feature type="domain" description="Heme haloperoxidase family profile" evidence="9">
    <location>
        <begin position="62"/>
        <end position="317"/>
    </location>
</feature>
<keyword evidence="6" id="KW-0408">Iron</keyword>
<keyword evidence="8" id="KW-0732">Signal</keyword>